<dbReference type="InterPro" id="IPR001909">
    <property type="entry name" value="KRAB"/>
</dbReference>
<dbReference type="AlphaFoldDB" id="A0A6P8PZU9"/>
<feature type="domain" description="C2H2-type" evidence="9">
    <location>
        <begin position="446"/>
        <end position="473"/>
    </location>
</feature>
<dbReference type="FunFam" id="3.30.160.60:FF:002343">
    <property type="entry name" value="Zinc finger protein 33A"/>
    <property type="match status" value="1"/>
</dbReference>
<comment type="subcellular location">
    <subcellularLocation>
        <location evidence="1">Nucleus</location>
    </subcellularLocation>
</comment>
<evidence type="ECO:0000256" key="2">
    <source>
        <dbReference type="ARBA" id="ARBA00022723"/>
    </source>
</evidence>
<organism evidence="11 12">
    <name type="scientific">Geotrypetes seraphini</name>
    <name type="common">Gaboon caecilian</name>
    <name type="synonym">Caecilia seraphini</name>
    <dbReference type="NCBI Taxonomy" id="260995"/>
    <lineage>
        <taxon>Eukaryota</taxon>
        <taxon>Metazoa</taxon>
        <taxon>Chordata</taxon>
        <taxon>Craniata</taxon>
        <taxon>Vertebrata</taxon>
        <taxon>Euteleostomi</taxon>
        <taxon>Amphibia</taxon>
        <taxon>Gymnophiona</taxon>
        <taxon>Geotrypetes</taxon>
    </lineage>
</organism>
<dbReference type="PROSITE" id="PS00028">
    <property type="entry name" value="ZINC_FINGER_C2H2_1"/>
    <property type="match status" value="6"/>
</dbReference>
<evidence type="ECO:0000256" key="4">
    <source>
        <dbReference type="ARBA" id="ARBA00022771"/>
    </source>
</evidence>
<feature type="domain" description="C2H2-type" evidence="9">
    <location>
        <begin position="502"/>
        <end position="529"/>
    </location>
</feature>
<feature type="region of interest" description="Disordered" evidence="8">
    <location>
        <begin position="572"/>
        <end position="644"/>
    </location>
</feature>
<evidence type="ECO:0000256" key="1">
    <source>
        <dbReference type="ARBA" id="ARBA00004123"/>
    </source>
</evidence>
<sequence>MPGGASAQVPITFEDIALYFSRAEWEYLQEQQKELYKDVMKENYEILISLEAGSPIVTPDIISHIERGEELYIMNDPISEERETGKSSHSENNNSRNNTAETIHWVQSKSRKRKKMLLERDDEDTSSCPDWGTKWKSQSNSEKKAINLTGDLALCDQSASNVTPVGKEQRNQTRVERCLCDMCKILFGNLVTLKSKQGSDTEERPSTCTNCGNRFTQKDRQEVENTRTGGRPFTCSECGRCVSRKEELMHHQKISKKRKMSTSTAYGEDFLDKANLTNYQKSHNERTYSCPGFDKRFNQEAKFHSQKRLLSNKNHRKRFLYMKAFTKYQDLPVLERSFLSTKSIKHFSKKKDHLEYLKIQKQRQKITHTEYGKSFNKKNKLSDHHKIKLYTCTECGKNLSRKGNLTMHQRIHTGIKQYTCTECGKSFTLKMELTDHQKIHSGIKPFACTQCDKTFSTKGSLTIHQRIHTGIRPYTCTECGKSFTEKMKLTAHQRIHTGIKPYTCTECGKSFSGKGNLTAHQRIHTGIKPFICTECGKSFRTKGSLTIHQRIHSGIKPYTCTECGKSFTLKKELRDHQRKNSATTRESTQESNHIHALSVEKASRLKEVSQSTRESTQESNHIHALSVEKASRLKEASQSTREST</sequence>
<dbReference type="GO" id="GO:0006355">
    <property type="term" value="P:regulation of DNA-templated transcription"/>
    <property type="evidence" value="ECO:0007669"/>
    <property type="project" value="InterPro"/>
</dbReference>
<feature type="domain" description="C2H2-type" evidence="9">
    <location>
        <begin position="530"/>
        <end position="557"/>
    </location>
</feature>
<reference evidence="12" key="1">
    <citation type="submission" date="2025-08" db="UniProtKB">
        <authorList>
            <consortium name="RefSeq"/>
        </authorList>
    </citation>
    <scope>IDENTIFICATION</scope>
</reference>
<dbReference type="InterPro" id="IPR036236">
    <property type="entry name" value="Znf_C2H2_sf"/>
</dbReference>
<keyword evidence="4 7" id="KW-0863">Zinc-finger</keyword>
<evidence type="ECO:0000259" key="10">
    <source>
        <dbReference type="PROSITE" id="PS50805"/>
    </source>
</evidence>
<dbReference type="Gene3D" id="6.10.140.140">
    <property type="match status" value="1"/>
</dbReference>
<dbReference type="PANTHER" id="PTHR16515">
    <property type="entry name" value="PR DOMAIN ZINC FINGER PROTEIN"/>
    <property type="match status" value="1"/>
</dbReference>
<dbReference type="FunFam" id="3.30.160.60:FF:000839">
    <property type="entry name" value="Zinc finger protein 691"/>
    <property type="match status" value="1"/>
</dbReference>
<keyword evidence="5" id="KW-0862">Zinc</keyword>
<evidence type="ECO:0000259" key="9">
    <source>
        <dbReference type="PROSITE" id="PS50157"/>
    </source>
</evidence>
<dbReference type="SUPFAM" id="SSF109640">
    <property type="entry name" value="KRAB domain (Kruppel-associated box)"/>
    <property type="match status" value="1"/>
</dbReference>
<dbReference type="CDD" id="cd07765">
    <property type="entry name" value="KRAB_A-box"/>
    <property type="match status" value="1"/>
</dbReference>
<dbReference type="GeneID" id="117354508"/>
<feature type="region of interest" description="Disordered" evidence="8">
    <location>
        <begin position="80"/>
        <end position="136"/>
    </location>
</feature>
<dbReference type="FunFam" id="3.30.160.60:FF:000446">
    <property type="entry name" value="Zinc finger protein"/>
    <property type="match status" value="1"/>
</dbReference>
<dbReference type="GO" id="GO:0005634">
    <property type="term" value="C:nucleus"/>
    <property type="evidence" value="ECO:0007669"/>
    <property type="project" value="UniProtKB-SubCell"/>
</dbReference>
<keyword evidence="6" id="KW-0539">Nucleus</keyword>
<accession>A0A6P8PZU9</accession>
<dbReference type="PROSITE" id="PS50157">
    <property type="entry name" value="ZINC_FINGER_C2H2_2"/>
    <property type="match status" value="8"/>
</dbReference>
<dbReference type="RefSeq" id="XP_033788065.1">
    <property type="nucleotide sequence ID" value="XM_033932174.1"/>
</dbReference>
<dbReference type="PROSITE" id="PS50805">
    <property type="entry name" value="KRAB"/>
    <property type="match status" value="1"/>
</dbReference>
<name>A0A6P8PZU9_GEOSA</name>
<dbReference type="Pfam" id="PF01352">
    <property type="entry name" value="KRAB"/>
    <property type="match status" value="1"/>
</dbReference>
<dbReference type="FunFam" id="3.30.160.60:FF:000506">
    <property type="entry name" value="Zinc finger protein 23"/>
    <property type="match status" value="1"/>
</dbReference>
<feature type="compositionally biased region" description="Polar residues" evidence="8">
    <location>
        <begin position="608"/>
        <end position="619"/>
    </location>
</feature>
<evidence type="ECO:0000256" key="3">
    <source>
        <dbReference type="ARBA" id="ARBA00022737"/>
    </source>
</evidence>
<dbReference type="PANTHER" id="PTHR16515:SF49">
    <property type="entry name" value="GASTRULA ZINC FINGER PROTEIN XLCGF49.1-LIKE-RELATED"/>
    <property type="match status" value="1"/>
</dbReference>
<dbReference type="Proteomes" id="UP000515159">
    <property type="component" value="Chromosome 2"/>
</dbReference>
<evidence type="ECO:0000256" key="7">
    <source>
        <dbReference type="PROSITE-ProRule" id="PRU00042"/>
    </source>
</evidence>
<feature type="compositionally biased region" description="Basic and acidic residues" evidence="8">
    <location>
        <begin position="80"/>
        <end position="89"/>
    </location>
</feature>
<dbReference type="SMART" id="SM00355">
    <property type="entry name" value="ZnF_C2H2"/>
    <property type="match status" value="8"/>
</dbReference>
<keyword evidence="3" id="KW-0677">Repeat</keyword>
<dbReference type="InterPro" id="IPR013087">
    <property type="entry name" value="Znf_C2H2_type"/>
</dbReference>
<evidence type="ECO:0000313" key="12">
    <source>
        <dbReference type="RefSeq" id="XP_033788065.1"/>
    </source>
</evidence>
<feature type="domain" description="C2H2-type" evidence="9">
    <location>
        <begin position="558"/>
        <end position="585"/>
    </location>
</feature>
<feature type="domain" description="C2H2-type" evidence="9">
    <location>
        <begin position="474"/>
        <end position="501"/>
    </location>
</feature>
<feature type="domain" description="KRAB" evidence="10">
    <location>
        <begin position="11"/>
        <end position="84"/>
    </location>
</feature>
<proteinExistence type="predicted"/>
<dbReference type="InterPro" id="IPR050331">
    <property type="entry name" value="Zinc_finger"/>
</dbReference>
<keyword evidence="2" id="KW-0479">Metal-binding</keyword>
<dbReference type="FunFam" id="3.30.160.60:FF:000690">
    <property type="entry name" value="Zinc finger protein 354C"/>
    <property type="match status" value="1"/>
</dbReference>
<dbReference type="FunFam" id="3.30.160.60:FF:000759">
    <property type="entry name" value="zinc finger protein 16"/>
    <property type="match status" value="3"/>
</dbReference>
<evidence type="ECO:0000313" key="11">
    <source>
        <dbReference type="Proteomes" id="UP000515159"/>
    </source>
</evidence>
<dbReference type="SUPFAM" id="SSF57667">
    <property type="entry name" value="beta-beta-alpha zinc fingers"/>
    <property type="match status" value="5"/>
</dbReference>
<evidence type="ECO:0000256" key="6">
    <source>
        <dbReference type="ARBA" id="ARBA00023242"/>
    </source>
</evidence>
<feature type="compositionally biased region" description="Polar residues" evidence="8">
    <location>
        <begin position="580"/>
        <end position="591"/>
    </location>
</feature>
<dbReference type="GO" id="GO:0008270">
    <property type="term" value="F:zinc ion binding"/>
    <property type="evidence" value="ECO:0007669"/>
    <property type="project" value="UniProtKB-KW"/>
</dbReference>
<feature type="compositionally biased region" description="Polar residues" evidence="8">
    <location>
        <begin position="99"/>
        <end position="108"/>
    </location>
</feature>
<feature type="domain" description="C2H2-type" evidence="9">
    <location>
        <begin position="418"/>
        <end position="445"/>
    </location>
</feature>
<dbReference type="InterPro" id="IPR036051">
    <property type="entry name" value="KRAB_dom_sf"/>
</dbReference>
<feature type="domain" description="C2H2-type" evidence="9">
    <location>
        <begin position="233"/>
        <end position="260"/>
    </location>
</feature>
<dbReference type="Gene3D" id="3.30.160.60">
    <property type="entry name" value="Classic Zinc Finger"/>
    <property type="match status" value="9"/>
</dbReference>
<keyword evidence="11" id="KW-1185">Reference proteome</keyword>
<protein>
    <submittedName>
        <fullName evidence="12">Gastrula zinc finger protein XlCGF26.1-like isoform X5</fullName>
    </submittedName>
</protein>
<gene>
    <name evidence="12" type="primary">LOC117354508</name>
</gene>
<dbReference type="Pfam" id="PF00096">
    <property type="entry name" value="zf-C2H2"/>
    <property type="match status" value="8"/>
</dbReference>
<evidence type="ECO:0000256" key="5">
    <source>
        <dbReference type="ARBA" id="ARBA00022833"/>
    </source>
</evidence>
<feature type="domain" description="C2H2-type" evidence="9">
    <location>
        <begin position="390"/>
        <end position="417"/>
    </location>
</feature>
<evidence type="ECO:0000256" key="8">
    <source>
        <dbReference type="SAM" id="MobiDB-lite"/>
    </source>
</evidence>
<dbReference type="SMART" id="SM00349">
    <property type="entry name" value="KRAB"/>
    <property type="match status" value="1"/>
</dbReference>